<dbReference type="PROSITE" id="PS50977">
    <property type="entry name" value="HTH_TETR_2"/>
    <property type="match status" value="2"/>
</dbReference>
<dbReference type="Pfam" id="PF17932">
    <property type="entry name" value="TetR_C_24"/>
    <property type="match status" value="1"/>
</dbReference>
<dbReference type="InterPro" id="IPR041490">
    <property type="entry name" value="KstR2_TetR_C"/>
</dbReference>
<evidence type="ECO:0000313" key="6">
    <source>
        <dbReference type="EMBL" id="MCW6533742.1"/>
    </source>
</evidence>
<name>A0AA41Z6H8_9SPHN</name>
<dbReference type="RefSeq" id="WP_265267773.1">
    <property type="nucleotide sequence ID" value="NZ_JANFAV010000001.1"/>
</dbReference>
<dbReference type="Proteomes" id="UP001165565">
    <property type="component" value="Unassembled WGS sequence"/>
</dbReference>
<dbReference type="AlphaFoldDB" id="A0AA41Z6H8"/>
<protein>
    <submittedName>
        <fullName evidence="6">TetR family transcriptional regulator</fullName>
    </submittedName>
</protein>
<dbReference type="PROSITE" id="PS01081">
    <property type="entry name" value="HTH_TETR_1"/>
    <property type="match status" value="1"/>
</dbReference>
<dbReference type="GO" id="GO:0003700">
    <property type="term" value="F:DNA-binding transcription factor activity"/>
    <property type="evidence" value="ECO:0007669"/>
    <property type="project" value="TreeGrafter"/>
</dbReference>
<feature type="domain" description="HTH tetR-type" evidence="5">
    <location>
        <begin position="229"/>
        <end position="289"/>
    </location>
</feature>
<evidence type="ECO:0000256" key="4">
    <source>
        <dbReference type="PROSITE-ProRule" id="PRU00335"/>
    </source>
</evidence>
<dbReference type="InterPro" id="IPR023772">
    <property type="entry name" value="DNA-bd_HTH_TetR-type_CS"/>
</dbReference>
<reference evidence="6" key="1">
    <citation type="submission" date="2022-06" db="EMBL/GenBank/DDBJ databases">
        <title>Sphingomonas sp. nov. isolated from rhizosphere soil of tomato.</title>
        <authorList>
            <person name="Dong H."/>
            <person name="Gao R."/>
        </authorList>
    </citation>
    <scope>NUCLEOTIDE SEQUENCE</scope>
    <source>
        <strain evidence="6">MMSM24</strain>
    </source>
</reference>
<organism evidence="6 7">
    <name type="scientific">Sphingomonas lycopersici</name>
    <dbReference type="NCBI Taxonomy" id="2951807"/>
    <lineage>
        <taxon>Bacteria</taxon>
        <taxon>Pseudomonadati</taxon>
        <taxon>Pseudomonadota</taxon>
        <taxon>Alphaproteobacteria</taxon>
        <taxon>Sphingomonadales</taxon>
        <taxon>Sphingomonadaceae</taxon>
        <taxon>Sphingomonas</taxon>
    </lineage>
</organism>
<dbReference type="InterPro" id="IPR036271">
    <property type="entry name" value="Tet_transcr_reg_TetR-rel_C_sf"/>
</dbReference>
<feature type="DNA-binding region" description="H-T-H motif" evidence="4">
    <location>
        <begin position="252"/>
        <end position="271"/>
    </location>
</feature>
<dbReference type="InterPro" id="IPR050109">
    <property type="entry name" value="HTH-type_TetR-like_transc_reg"/>
</dbReference>
<dbReference type="PANTHER" id="PTHR30055">
    <property type="entry name" value="HTH-TYPE TRANSCRIPTIONAL REGULATOR RUTR"/>
    <property type="match status" value="1"/>
</dbReference>
<keyword evidence="1" id="KW-0805">Transcription regulation</keyword>
<accession>A0AA41Z6H8</accession>
<dbReference type="Gene3D" id="1.10.357.10">
    <property type="entry name" value="Tetracycline Repressor, domain 2"/>
    <property type="match status" value="2"/>
</dbReference>
<dbReference type="InterPro" id="IPR001647">
    <property type="entry name" value="HTH_TetR"/>
</dbReference>
<keyword evidence="3" id="KW-0804">Transcription</keyword>
<keyword evidence="7" id="KW-1185">Reference proteome</keyword>
<keyword evidence="2 4" id="KW-0238">DNA-binding</keyword>
<dbReference type="Gene3D" id="1.10.10.60">
    <property type="entry name" value="Homeodomain-like"/>
    <property type="match status" value="2"/>
</dbReference>
<sequence>MSRTIDRSAAGKPLRDAARAARRAAVLEEACAEFRRVGVAAADLAAIARAVGVSRAALYNYCAGREDLARQCYLESLGALQALLHDAMSLPGTGLAKIAGFVREATGHDRPIAAIAAELDLLSGQARVEVERGQDELFDRLAALIVAGQRDGSVRACDAAVAARTIWGLVFWAPLGELWTGRGDENLAARIGAELPPLVERGIVSDKARGRHPAVAANLLVPILAARPDDRIEEVARAASRLFNRRGVEGVSLDDVAAEVGATKGLFYHHFKSKTALVRHCFERGFEIYDRLMSVAEEGADSIEQSRRALALNVMAQLYGLHPMSLNIFFRCLPAEEQQRYSRRASALLDLSVGFAERGMAAGLNRRFDAQAVSLASAGTFLFLGRWIGDEDLDHAERTAAEVADFFLYGLSAAVEPID</sequence>
<dbReference type="SUPFAM" id="SSF46689">
    <property type="entry name" value="Homeodomain-like"/>
    <property type="match status" value="2"/>
</dbReference>
<dbReference type="EMBL" id="JANFAV010000001">
    <property type="protein sequence ID" value="MCW6533742.1"/>
    <property type="molecule type" value="Genomic_DNA"/>
</dbReference>
<dbReference type="InterPro" id="IPR009057">
    <property type="entry name" value="Homeodomain-like_sf"/>
</dbReference>
<dbReference type="GO" id="GO:0000976">
    <property type="term" value="F:transcription cis-regulatory region binding"/>
    <property type="evidence" value="ECO:0007669"/>
    <property type="project" value="TreeGrafter"/>
</dbReference>
<feature type="domain" description="HTH tetR-type" evidence="5">
    <location>
        <begin position="20"/>
        <end position="80"/>
    </location>
</feature>
<dbReference type="Pfam" id="PF00440">
    <property type="entry name" value="TetR_N"/>
    <property type="match status" value="2"/>
</dbReference>
<gene>
    <name evidence="6" type="ORF">NEE01_02975</name>
</gene>
<comment type="caution">
    <text evidence="6">The sequence shown here is derived from an EMBL/GenBank/DDBJ whole genome shotgun (WGS) entry which is preliminary data.</text>
</comment>
<evidence type="ECO:0000256" key="1">
    <source>
        <dbReference type="ARBA" id="ARBA00023015"/>
    </source>
</evidence>
<proteinExistence type="predicted"/>
<evidence type="ECO:0000256" key="3">
    <source>
        <dbReference type="ARBA" id="ARBA00023163"/>
    </source>
</evidence>
<dbReference type="PRINTS" id="PR00455">
    <property type="entry name" value="HTHTETR"/>
</dbReference>
<evidence type="ECO:0000259" key="5">
    <source>
        <dbReference type="PROSITE" id="PS50977"/>
    </source>
</evidence>
<evidence type="ECO:0000256" key="2">
    <source>
        <dbReference type="ARBA" id="ARBA00023125"/>
    </source>
</evidence>
<feature type="DNA-binding region" description="H-T-H motif" evidence="4">
    <location>
        <begin position="43"/>
        <end position="62"/>
    </location>
</feature>
<dbReference type="SUPFAM" id="SSF48498">
    <property type="entry name" value="Tetracyclin repressor-like, C-terminal domain"/>
    <property type="match status" value="1"/>
</dbReference>
<dbReference type="PANTHER" id="PTHR30055:SF234">
    <property type="entry name" value="HTH-TYPE TRANSCRIPTIONAL REGULATOR BETI"/>
    <property type="match status" value="1"/>
</dbReference>
<evidence type="ECO:0000313" key="7">
    <source>
        <dbReference type="Proteomes" id="UP001165565"/>
    </source>
</evidence>